<keyword evidence="10" id="KW-1185">Reference proteome</keyword>
<dbReference type="VEuPathDB" id="TrichDB:TVAGG3_0623420"/>
<dbReference type="Pfam" id="PF04577">
    <property type="entry name" value="Glyco_transf_61"/>
    <property type="match status" value="1"/>
</dbReference>
<dbReference type="EMBL" id="DS114075">
    <property type="protein sequence ID" value="EAX90896.1"/>
    <property type="molecule type" value="Genomic_DNA"/>
</dbReference>
<dbReference type="KEGG" id="tva:4748588"/>
<keyword evidence="6" id="KW-0472">Membrane</keyword>
<keyword evidence="2" id="KW-0328">Glycosyltransferase</keyword>
<evidence type="ECO:0000313" key="10">
    <source>
        <dbReference type="Proteomes" id="UP000001542"/>
    </source>
</evidence>
<sequence length="399" mass="46262">MLFPVTDPINIINIQCKTHPIIYQNHPKGWKWFYQLNYEDCNRYFDIVSKNDTEIAKMWHNGEFFFRMDIPGNRIFYSIVYVAVFNYAYLSREPATLDYGLKLYVDKQHGEYKQKKTVGEYNIGVYVIDLFEMFGHLIHDFLCGLMYIPKEVIDQGVVMLAPTVGKCLGQMWLDAIGYGNKIKLLTLKQDEQVLVHKLYYVSTLIFGHGCTIGGFRRLRNLIFDKYKLDQIKPTKFQIINRIGKERLIHNVDELLGNLTLYCKIDEGEKWIYTYPNSTDIKDVAKLWSGTKLLIAPAGSGIYNSVFMAPRTGMVIMMTHRIDMPNFHLALAGEFYMIGVGHKKMGFRFTEYIPCYAKLMAEMAQRVLDCMKVGKYTNLEGLSDPYSGYASPYGEIEDYI</sequence>
<organism evidence="9 10">
    <name type="scientific">Trichomonas vaginalis (strain ATCC PRA-98 / G3)</name>
    <dbReference type="NCBI Taxonomy" id="412133"/>
    <lineage>
        <taxon>Eukaryota</taxon>
        <taxon>Metamonada</taxon>
        <taxon>Parabasalia</taxon>
        <taxon>Trichomonadida</taxon>
        <taxon>Trichomonadidae</taxon>
        <taxon>Trichomonas</taxon>
    </lineage>
</organism>
<evidence type="ECO:0000259" key="8">
    <source>
        <dbReference type="Pfam" id="PF04577"/>
    </source>
</evidence>
<feature type="domain" description="Glycosyltransferase 61 catalytic" evidence="8">
    <location>
        <begin position="134"/>
        <end position="314"/>
    </location>
</feature>
<dbReference type="GO" id="GO:0016020">
    <property type="term" value="C:membrane"/>
    <property type="evidence" value="ECO:0007669"/>
    <property type="project" value="UniProtKB-SubCell"/>
</dbReference>
<dbReference type="PANTHER" id="PTHR20961:SF38">
    <property type="entry name" value="PROTEIN O-LINKED-MANNOSE BETA-1,4-N-ACETYLGLUCOSAMINYLTRANSFERASE 2"/>
    <property type="match status" value="1"/>
</dbReference>
<evidence type="ECO:0000256" key="6">
    <source>
        <dbReference type="ARBA" id="ARBA00023136"/>
    </source>
</evidence>
<evidence type="ECO:0000313" key="9">
    <source>
        <dbReference type="EMBL" id="EAX90896.1"/>
    </source>
</evidence>
<dbReference type="PANTHER" id="PTHR20961">
    <property type="entry name" value="GLYCOSYLTRANSFERASE"/>
    <property type="match status" value="1"/>
</dbReference>
<evidence type="ECO:0000256" key="7">
    <source>
        <dbReference type="ARBA" id="ARBA00023180"/>
    </source>
</evidence>
<protein>
    <recommendedName>
        <fullName evidence="8">Glycosyltransferase 61 catalytic domain-containing protein</fullName>
    </recommendedName>
</protein>
<evidence type="ECO:0000256" key="2">
    <source>
        <dbReference type="ARBA" id="ARBA00022676"/>
    </source>
</evidence>
<keyword evidence="7" id="KW-0325">Glycoprotein</keyword>
<evidence type="ECO:0000256" key="3">
    <source>
        <dbReference type="ARBA" id="ARBA00022679"/>
    </source>
</evidence>
<dbReference type="InterPro" id="IPR007657">
    <property type="entry name" value="Glycosyltransferase_61"/>
</dbReference>
<dbReference type="GO" id="GO:0016757">
    <property type="term" value="F:glycosyltransferase activity"/>
    <property type="evidence" value="ECO:0000318"/>
    <property type="project" value="GO_Central"/>
</dbReference>
<evidence type="ECO:0000256" key="4">
    <source>
        <dbReference type="ARBA" id="ARBA00022692"/>
    </source>
</evidence>
<dbReference type="VEuPathDB" id="TrichDB:TVAG_376800"/>
<dbReference type="AlphaFoldDB" id="A2FW25"/>
<keyword evidence="4" id="KW-0812">Transmembrane</keyword>
<accession>A2FW25</accession>
<keyword evidence="5" id="KW-1133">Transmembrane helix</keyword>
<gene>
    <name evidence="9" type="ORF">TVAG_376800</name>
</gene>
<name>A2FW25_TRIV3</name>
<reference evidence="9" key="1">
    <citation type="submission" date="2006-10" db="EMBL/GenBank/DDBJ databases">
        <authorList>
            <person name="Amadeo P."/>
            <person name="Zhao Q."/>
            <person name="Wortman J."/>
            <person name="Fraser-Liggett C."/>
            <person name="Carlton J."/>
        </authorList>
    </citation>
    <scope>NUCLEOTIDE SEQUENCE</scope>
    <source>
        <strain evidence="9">G3</strain>
    </source>
</reference>
<dbReference type="InParanoid" id="A2FW25"/>
<reference evidence="9" key="2">
    <citation type="journal article" date="2007" name="Science">
        <title>Draft genome sequence of the sexually transmitted pathogen Trichomonas vaginalis.</title>
        <authorList>
            <person name="Carlton J.M."/>
            <person name="Hirt R.P."/>
            <person name="Silva J.C."/>
            <person name="Delcher A.L."/>
            <person name="Schatz M."/>
            <person name="Zhao Q."/>
            <person name="Wortman J.R."/>
            <person name="Bidwell S.L."/>
            <person name="Alsmark U.C.M."/>
            <person name="Besteiro S."/>
            <person name="Sicheritz-Ponten T."/>
            <person name="Noel C.J."/>
            <person name="Dacks J.B."/>
            <person name="Foster P.G."/>
            <person name="Simillion C."/>
            <person name="Van de Peer Y."/>
            <person name="Miranda-Saavedra D."/>
            <person name="Barton G.J."/>
            <person name="Westrop G.D."/>
            <person name="Mueller S."/>
            <person name="Dessi D."/>
            <person name="Fiori P.L."/>
            <person name="Ren Q."/>
            <person name="Paulsen I."/>
            <person name="Zhang H."/>
            <person name="Bastida-Corcuera F.D."/>
            <person name="Simoes-Barbosa A."/>
            <person name="Brown M.T."/>
            <person name="Hayes R.D."/>
            <person name="Mukherjee M."/>
            <person name="Okumura C.Y."/>
            <person name="Schneider R."/>
            <person name="Smith A.J."/>
            <person name="Vanacova S."/>
            <person name="Villalvazo M."/>
            <person name="Haas B.J."/>
            <person name="Pertea M."/>
            <person name="Feldblyum T.V."/>
            <person name="Utterback T.R."/>
            <person name="Shu C.L."/>
            <person name="Osoegawa K."/>
            <person name="de Jong P.J."/>
            <person name="Hrdy I."/>
            <person name="Horvathova L."/>
            <person name="Zubacova Z."/>
            <person name="Dolezal P."/>
            <person name="Malik S.B."/>
            <person name="Logsdon J.M. Jr."/>
            <person name="Henze K."/>
            <person name="Gupta A."/>
            <person name="Wang C.C."/>
            <person name="Dunne R.L."/>
            <person name="Upcroft J.A."/>
            <person name="Upcroft P."/>
            <person name="White O."/>
            <person name="Salzberg S.L."/>
            <person name="Tang P."/>
            <person name="Chiu C.-H."/>
            <person name="Lee Y.-S."/>
            <person name="Embley T.M."/>
            <person name="Coombs G.H."/>
            <person name="Mottram J.C."/>
            <person name="Tachezy J."/>
            <person name="Fraser-Liggett C.M."/>
            <person name="Johnson P.J."/>
        </authorList>
    </citation>
    <scope>NUCLEOTIDE SEQUENCE [LARGE SCALE GENOMIC DNA]</scope>
    <source>
        <strain evidence="9">G3</strain>
    </source>
</reference>
<dbReference type="InterPro" id="IPR049625">
    <property type="entry name" value="Glyco_transf_61_cat"/>
</dbReference>
<proteinExistence type="predicted"/>
<dbReference type="RefSeq" id="XP_001303826.1">
    <property type="nucleotide sequence ID" value="XM_001303825.1"/>
</dbReference>
<keyword evidence="3" id="KW-0808">Transferase</keyword>
<comment type="subcellular location">
    <subcellularLocation>
        <location evidence="1">Membrane</location>
        <topology evidence="1">Single-pass membrane protein</topology>
    </subcellularLocation>
</comment>
<evidence type="ECO:0000256" key="5">
    <source>
        <dbReference type="ARBA" id="ARBA00022989"/>
    </source>
</evidence>
<dbReference type="Proteomes" id="UP000001542">
    <property type="component" value="Unassembled WGS sequence"/>
</dbReference>
<evidence type="ECO:0000256" key="1">
    <source>
        <dbReference type="ARBA" id="ARBA00004167"/>
    </source>
</evidence>